<keyword evidence="3" id="KW-1185">Reference proteome</keyword>
<evidence type="ECO:0000259" key="1">
    <source>
        <dbReference type="Pfam" id="PF01039"/>
    </source>
</evidence>
<protein>
    <recommendedName>
        <fullName evidence="1">Acetyl-coenzyme A carboxylase carboxyl transferase subunit beta domain-containing protein</fullName>
    </recommendedName>
</protein>
<reference evidence="2 3" key="1">
    <citation type="submission" date="2018-06" db="EMBL/GenBank/DDBJ databases">
        <title>Complete genome sequence of Paracoccus mutanolyticus strain RSP-02 isolated from cellulosic waste.</title>
        <authorList>
            <person name="Amrutha R.N."/>
            <person name="Shrivastav A."/>
            <person name="Buddana S.K."/>
            <person name="Deshpande U."/>
            <person name="Prakasham R.S."/>
        </authorList>
    </citation>
    <scope>NUCLEOTIDE SEQUENCE [LARGE SCALE GENOMIC DNA]</scope>
    <source>
        <strain evidence="2 3">RSP-02</strain>
    </source>
</reference>
<feature type="domain" description="Acetyl-coenzyme A carboxylase carboxyl transferase subunit beta" evidence="1">
    <location>
        <begin position="7"/>
        <end position="37"/>
    </location>
</feature>
<dbReference type="InterPro" id="IPR034733">
    <property type="entry name" value="AcCoA_carboxyl_beta"/>
</dbReference>
<dbReference type="Proteomes" id="UP000249922">
    <property type="component" value="Chromosome"/>
</dbReference>
<dbReference type="InterPro" id="IPR029045">
    <property type="entry name" value="ClpP/crotonase-like_dom_sf"/>
</dbReference>
<accession>A0ABN5MDN0</accession>
<dbReference type="Gene3D" id="3.90.226.10">
    <property type="entry name" value="2-enoyl-CoA Hydratase, Chain A, domain 1"/>
    <property type="match status" value="1"/>
</dbReference>
<dbReference type="SUPFAM" id="SSF52096">
    <property type="entry name" value="ClpP/crotonase"/>
    <property type="match status" value="1"/>
</dbReference>
<organism evidence="2 3">
    <name type="scientific">Paracoccus mutanolyticus</name>
    <dbReference type="NCBI Taxonomy" id="1499308"/>
    <lineage>
        <taxon>Bacteria</taxon>
        <taxon>Pseudomonadati</taxon>
        <taxon>Pseudomonadota</taxon>
        <taxon>Alphaproteobacteria</taxon>
        <taxon>Rhodobacterales</taxon>
        <taxon>Paracoccaceae</taxon>
        <taxon>Paracoccus</taxon>
    </lineage>
</organism>
<gene>
    <name evidence="2" type="ORF">DPM13_15745</name>
</gene>
<evidence type="ECO:0000313" key="3">
    <source>
        <dbReference type="Proteomes" id="UP000249922"/>
    </source>
</evidence>
<name>A0ABN5MDN0_9RHOB</name>
<dbReference type="Pfam" id="PF01039">
    <property type="entry name" value="Carboxyl_trans"/>
    <property type="match status" value="1"/>
</dbReference>
<dbReference type="EMBL" id="CP030239">
    <property type="protein sequence ID" value="AWX93938.1"/>
    <property type="molecule type" value="Genomic_DNA"/>
</dbReference>
<sequence>MLDPAQIPGVIPVDAKTPYDIREIIGRIVDGSDFEEQGALRHRTPETQMLIARLLRAHLCDD</sequence>
<proteinExistence type="predicted"/>
<evidence type="ECO:0000313" key="2">
    <source>
        <dbReference type="EMBL" id="AWX93938.1"/>
    </source>
</evidence>